<dbReference type="InterPro" id="IPR050483">
    <property type="entry name" value="CoA-transferase_III_domain"/>
</dbReference>
<proteinExistence type="predicted"/>
<dbReference type="Pfam" id="PF02515">
    <property type="entry name" value="CoA_transf_3"/>
    <property type="match status" value="1"/>
</dbReference>
<keyword evidence="1" id="KW-0808">Transferase</keyword>
<dbReference type="AlphaFoldDB" id="A0A381NAA6"/>
<dbReference type="Gene3D" id="3.40.50.10540">
    <property type="entry name" value="Crotonobetainyl-coa:carnitine coa-transferase, domain 1"/>
    <property type="match status" value="1"/>
</dbReference>
<protein>
    <recommendedName>
        <fullName evidence="3">CoA transferase</fullName>
    </recommendedName>
</protein>
<dbReference type="PANTHER" id="PTHR48207:SF4">
    <property type="entry name" value="BLL6097 PROTEIN"/>
    <property type="match status" value="1"/>
</dbReference>
<reference evidence="2" key="1">
    <citation type="submission" date="2018-05" db="EMBL/GenBank/DDBJ databases">
        <authorList>
            <person name="Lanie J.A."/>
            <person name="Ng W.-L."/>
            <person name="Kazmierczak K.M."/>
            <person name="Andrzejewski T.M."/>
            <person name="Davidsen T.M."/>
            <person name="Wayne K.J."/>
            <person name="Tettelin H."/>
            <person name="Glass J.I."/>
            <person name="Rusch D."/>
            <person name="Podicherti R."/>
            <person name="Tsui H.-C.T."/>
            <person name="Winkler M.E."/>
        </authorList>
    </citation>
    <scope>NUCLEOTIDE SEQUENCE</scope>
</reference>
<evidence type="ECO:0000313" key="2">
    <source>
        <dbReference type="EMBL" id="SUZ51551.1"/>
    </source>
</evidence>
<dbReference type="PANTHER" id="PTHR48207">
    <property type="entry name" value="SUCCINATE--HYDROXYMETHYLGLUTARATE COA-TRANSFERASE"/>
    <property type="match status" value="1"/>
</dbReference>
<evidence type="ECO:0000256" key="1">
    <source>
        <dbReference type="ARBA" id="ARBA00022679"/>
    </source>
</evidence>
<dbReference type="InterPro" id="IPR044855">
    <property type="entry name" value="CoA-Trfase_III_dom3_sf"/>
</dbReference>
<dbReference type="InterPro" id="IPR003673">
    <property type="entry name" value="CoA-Trfase_fam_III"/>
</dbReference>
<sequence length="429" mass="46807">MSETKSPMAGPLEGIRVIEFGSFVAGPWGAQLLADMGADVIKVEPPSGDPWRHATSFAPNESRVFLPLNRGVRSICIDLKRKSARNVLRKLIKSSDGIISNNRVETAKKLGIDYESVSTINPQLVYVDITAYGPKGPMADMPGFDLILQGYSGAVASEGKIHNGQPEVVWSSSFIDFSTGYAAANGILAGIIGRGKTGKGQLVSTSLLGNAIGMQTLRVADIDGIPAPAKIWHENIYPNLVDQGASYEEIQKSYQQAVRPSIYHCYYRAYKTLDGGLALGTLAVHARKRLLDVLGLKDPRVTNPDYDDSTSEAISQSEQLVAKFEQIFASKSTQHWFKKLRAHDIPCEPIRYVEEMINDEQVLANKYVIEMNHHTGKKIRTSGPVLRFGDGMPEEIPSPALGQHTDDILTDVGFTSNQITQLHADGSVA</sequence>
<dbReference type="GO" id="GO:0008410">
    <property type="term" value="F:CoA-transferase activity"/>
    <property type="evidence" value="ECO:0007669"/>
    <property type="project" value="TreeGrafter"/>
</dbReference>
<dbReference type="InterPro" id="IPR023606">
    <property type="entry name" value="CoA-Trfase_III_dom_1_sf"/>
</dbReference>
<dbReference type="SUPFAM" id="SSF89796">
    <property type="entry name" value="CoA-transferase family III (CaiB/BaiF)"/>
    <property type="match status" value="1"/>
</dbReference>
<accession>A0A381NAA6</accession>
<gene>
    <name evidence="2" type="ORF">METZ01_LOCUS4405</name>
</gene>
<dbReference type="EMBL" id="UINC01000226">
    <property type="protein sequence ID" value="SUZ51551.1"/>
    <property type="molecule type" value="Genomic_DNA"/>
</dbReference>
<evidence type="ECO:0008006" key="3">
    <source>
        <dbReference type="Google" id="ProtNLM"/>
    </source>
</evidence>
<name>A0A381NAA6_9ZZZZ</name>
<dbReference type="Gene3D" id="3.30.1540.10">
    <property type="entry name" value="formyl-coa transferase, domain 3"/>
    <property type="match status" value="1"/>
</dbReference>
<organism evidence="2">
    <name type="scientific">marine metagenome</name>
    <dbReference type="NCBI Taxonomy" id="408172"/>
    <lineage>
        <taxon>unclassified sequences</taxon>
        <taxon>metagenomes</taxon>
        <taxon>ecological metagenomes</taxon>
    </lineage>
</organism>